<reference evidence="3 4" key="1">
    <citation type="submission" date="2022-05" db="EMBL/GenBank/DDBJ databases">
        <authorList>
            <consortium name="Genoscope - CEA"/>
            <person name="William W."/>
        </authorList>
    </citation>
    <scope>NUCLEOTIDE SEQUENCE [LARGE SCALE GENOMIC DNA]</scope>
</reference>
<dbReference type="EMBL" id="CALNXI010002300">
    <property type="protein sequence ID" value="CAH3185993.1"/>
    <property type="molecule type" value="Genomic_DNA"/>
</dbReference>
<feature type="coiled-coil region" evidence="1">
    <location>
        <begin position="209"/>
        <end position="236"/>
    </location>
</feature>
<accession>A0ABN8S335</accession>
<protein>
    <recommendedName>
        <fullName evidence="2">PB1 domain-containing protein</fullName>
    </recommendedName>
</protein>
<keyword evidence="4" id="KW-1185">Reference proteome</keyword>
<dbReference type="Pfam" id="PF00564">
    <property type="entry name" value="PB1"/>
    <property type="match status" value="1"/>
</dbReference>
<feature type="coiled-coil region" evidence="1">
    <location>
        <begin position="262"/>
        <end position="292"/>
    </location>
</feature>
<evidence type="ECO:0000313" key="4">
    <source>
        <dbReference type="Proteomes" id="UP001159427"/>
    </source>
</evidence>
<evidence type="ECO:0000256" key="1">
    <source>
        <dbReference type="SAM" id="Coils"/>
    </source>
</evidence>
<dbReference type="Proteomes" id="UP001159427">
    <property type="component" value="Unassembled WGS sequence"/>
</dbReference>
<gene>
    <name evidence="3" type="ORF">PEVE_00016578</name>
</gene>
<feature type="domain" description="PB1" evidence="2">
    <location>
        <begin position="25"/>
        <end position="88"/>
    </location>
</feature>
<dbReference type="SUPFAM" id="SSF54277">
    <property type="entry name" value="CAD &amp; PB1 domains"/>
    <property type="match status" value="1"/>
</dbReference>
<proteinExistence type="predicted"/>
<comment type="caution">
    <text evidence="3">The sequence shown here is derived from an EMBL/GenBank/DDBJ whole genome shotgun (WGS) entry which is preliminary data.</text>
</comment>
<evidence type="ECO:0000259" key="2">
    <source>
        <dbReference type="Pfam" id="PF00564"/>
    </source>
</evidence>
<name>A0ABN8S335_9CNID</name>
<dbReference type="InterPro" id="IPR000270">
    <property type="entry name" value="PB1_dom"/>
</dbReference>
<evidence type="ECO:0000313" key="3">
    <source>
        <dbReference type="EMBL" id="CAH3185993.1"/>
    </source>
</evidence>
<organism evidence="3 4">
    <name type="scientific">Porites evermanni</name>
    <dbReference type="NCBI Taxonomy" id="104178"/>
    <lineage>
        <taxon>Eukaryota</taxon>
        <taxon>Metazoa</taxon>
        <taxon>Cnidaria</taxon>
        <taxon>Anthozoa</taxon>
        <taxon>Hexacorallia</taxon>
        <taxon>Scleractinia</taxon>
        <taxon>Fungiina</taxon>
        <taxon>Poritidae</taxon>
        <taxon>Porites</taxon>
    </lineage>
</organism>
<keyword evidence="1" id="KW-0175">Coiled coil</keyword>
<sequence>MIQLKVFYNISFPEDRCELITAHESEVSAFDDLMRIVRNKLECLQFIPDEELRIQYKDDEGTFVNLRLGDSLHDALRCAQPVSGTTFRRLKIKIQWQPKSTPEIISIKRREITEREIIGETGVTGAESKKRLLFNLEKSNFSTASVAGMNALGSSECFSTDNEFTSKSPPHKQQRINAWRDKSANSREEIATLTVNSSDQYKSPLDLLIQDKQVEVEKESQKVTELQRELERLSADYGKHPGISIILDQRRPCTSSRFCGDLNKHKDEKDAVSAAANRLQSAKKCLQKLKNDLAMKSGLKIQTTNSFSSVMRTRLISECIVISLLRVLRTGVKLTWI</sequence>